<reference evidence="2" key="1">
    <citation type="journal article" date="2014" name="Genome Announc.">
        <title>Draft Genome Sequences of a Phylogenetically Diverse Suite of Pseudomonas syringae Strains from Multiple Source Populations.</title>
        <authorList>
            <person name="Baltrus D.A."/>
            <person name="Yourstone S."/>
            <person name="Lind A."/>
            <person name="Guilbaud C."/>
            <person name="Sands D.C."/>
            <person name="Jones C.D."/>
            <person name="Morris C.E."/>
            <person name="Dangl J.L."/>
        </authorList>
    </citation>
    <scope>NUCLEOTIDE SEQUENCE</scope>
    <source>
        <strain evidence="2">USA007</strain>
    </source>
</reference>
<organism evidence="2">
    <name type="scientific">Pseudomonas syringae USA007</name>
    <dbReference type="NCBI Taxonomy" id="1357288"/>
    <lineage>
        <taxon>Bacteria</taxon>
        <taxon>Pseudomonadati</taxon>
        <taxon>Pseudomonadota</taxon>
        <taxon>Gammaproteobacteria</taxon>
        <taxon>Pseudomonadales</taxon>
        <taxon>Pseudomonadaceae</taxon>
        <taxon>Pseudomonas</taxon>
        <taxon>Pseudomonas syringae</taxon>
    </lineage>
</organism>
<protein>
    <recommendedName>
        <fullName evidence="3">Type III effector HopG1</fullName>
    </recommendedName>
</protein>
<gene>
    <name evidence="2" type="ORF">N027_14970</name>
</gene>
<evidence type="ECO:0000313" key="2">
    <source>
        <dbReference type="EMBL" id="XCN75800.1"/>
    </source>
</evidence>
<dbReference type="RefSeq" id="WP_152531977.1">
    <property type="nucleotide sequence ID" value="NZ_CP159278.1"/>
</dbReference>
<dbReference type="AlphaFoldDB" id="A0AAU8M3N2"/>
<evidence type="ECO:0008006" key="3">
    <source>
        <dbReference type="Google" id="ProtNLM"/>
    </source>
</evidence>
<reference evidence="2" key="2">
    <citation type="submission" date="2024-07" db="EMBL/GenBank/DDBJ databases">
        <title>A complete genome sequence for Pseudomonas syringae USA007.</title>
        <authorList>
            <person name="Baltrus D.A."/>
        </authorList>
    </citation>
    <scope>NUCLEOTIDE SEQUENCE</scope>
    <source>
        <strain evidence="2">USA007</strain>
    </source>
</reference>
<evidence type="ECO:0000256" key="1">
    <source>
        <dbReference type="SAM" id="MobiDB-lite"/>
    </source>
</evidence>
<dbReference type="EMBL" id="CP159278">
    <property type="protein sequence ID" value="XCN75800.1"/>
    <property type="molecule type" value="Genomic_DNA"/>
</dbReference>
<name>A0AAU8M3N2_PSESX</name>
<feature type="region of interest" description="Disordered" evidence="1">
    <location>
        <begin position="159"/>
        <end position="179"/>
    </location>
</feature>
<feature type="compositionally biased region" description="Polar residues" evidence="1">
    <location>
        <begin position="167"/>
        <end position="178"/>
    </location>
</feature>
<accession>A0AAU8M3N2</accession>
<sequence length="421" mass="47157">MRPKIVKTIVAATTAAKHTPVRGQLQVGIGSLLGSGKAHTPTNMMGNEIFQSRTGKPITWRDSRVFLPALTDSVFSGPAEVALRQHAYGRAKHFFIFEAFMRIGCLYLYEKQSNGNAEAIKSGSQDAELTQKKKEIYEKSQHLSLMNALTNSVTNKATLQRGKGSKYSPSIGNSQPTSDRFDIHAKDIADRRITGETETHAAHYNNLGINHSFMRAANNYLLTSPNDIFFKNLFRTCQEMCADTGILPRAVNSDGGPETIMDQLHIGLHKIFINNLSSATDIGAVSKIISMENIDQYVAMGIAKIEAWKLKDNQKKTQVWRLGDAYISGLNDVRANLQSEIERSVEYLIKDKLDDKNYTLGYSYQEILSKYILNYDRSKNEAPEKIRTDRVQKEIDKFQAQRRINLGQLLTSSGADIDEPD</sequence>
<proteinExistence type="predicted"/>